<organism evidence="1 2">
    <name type="scientific">Cinchona calisaya</name>
    <dbReference type="NCBI Taxonomy" id="153742"/>
    <lineage>
        <taxon>Eukaryota</taxon>
        <taxon>Viridiplantae</taxon>
        <taxon>Streptophyta</taxon>
        <taxon>Embryophyta</taxon>
        <taxon>Tracheophyta</taxon>
        <taxon>Spermatophyta</taxon>
        <taxon>Magnoliopsida</taxon>
        <taxon>eudicotyledons</taxon>
        <taxon>Gunneridae</taxon>
        <taxon>Pentapetalae</taxon>
        <taxon>asterids</taxon>
        <taxon>lamiids</taxon>
        <taxon>Gentianales</taxon>
        <taxon>Rubiaceae</taxon>
        <taxon>Cinchonoideae</taxon>
        <taxon>Cinchoneae</taxon>
        <taxon>Cinchona</taxon>
    </lineage>
</organism>
<accession>A0ABD3B2I9</accession>
<dbReference type="Proteomes" id="UP001630127">
    <property type="component" value="Unassembled WGS sequence"/>
</dbReference>
<proteinExistence type="predicted"/>
<gene>
    <name evidence="1" type="ORF">ACH5RR_001050</name>
</gene>
<evidence type="ECO:0000313" key="2">
    <source>
        <dbReference type="Proteomes" id="UP001630127"/>
    </source>
</evidence>
<evidence type="ECO:0000313" key="1">
    <source>
        <dbReference type="EMBL" id="KAL3537684.1"/>
    </source>
</evidence>
<reference evidence="1 2" key="1">
    <citation type="submission" date="2024-11" db="EMBL/GenBank/DDBJ databases">
        <title>A near-complete genome assembly of Cinchona calisaya.</title>
        <authorList>
            <person name="Lian D.C."/>
            <person name="Zhao X.W."/>
            <person name="Wei L."/>
        </authorList>
    </citation>
    <scope>NUCLEOTIDE SEQUENCE [LARGE SCALE GENOMIC DNA]</scope>
    <source>
        <tissue evidence="1">Nenye</tissue>
    </source>
</reference>
<protein>
    <submittedName>
        <fullName evidence="1">Uncharacterized protein</fullName>
    </submittedName>
</protein>
<name>A0ABD3B2I9_9GENT</name>
<comment type="caution">
    <text evidence="1">The sequence shown here is derived from an EMBL/GenBank/DDBJ whole genome shotgun (WGS) entry which is preliminary data.</text>
</comment>
<feature type="non-terminal residue" evidence="1">
    <location>
        <position position="66"/>
    </location>
</feature>
<dbReference type="EMBL" id="JBJUIK010000001">
    <property type="protein sequence ID" value="KAL3537684.1"/>
    <property type="molecule type" value="Genomic_DNA"/>
</dbReference>
<dbReference type="AlphaFoldDB" id="A0ABD3B2I9"/>
<sequence length="66" mass="7268">MRVLEWGRWEWVVEGEGLAGKRGVGMGDRRRREGKGKGLVRQGVGTRIDEGDGGKMSVLGIDDGIW</sequence>
<keyword evidence="2" id="KW-1185">Reference proteome</keyword>